<dbReference type="EMBL" id="BK015535">
    <property type="protein sequence ID" value="DAE11666.1"/>
    <property type="molecule type" value="Genomic_DNA"/>
</dbReference>
<reference evidence="1" key="1">
    <citation type="journal article" date="2021" name="Proc. Natl. Acad. Sci. U.S.A.">
        <title>A Catalog of Tens of Thousands of Viruses from Human Metagenomes Reveals Hidden Associations with Chronic Diseases.</title>
        <authorList>
            <person name="Tisza M.J."/>
            <person name="Buck C.B."/>
        </authorList>
    </citation>
    <scope>NUCLEOTIDE SEQUENCE</scope>
    <source>
        <strain evidence="1">Ct2vX3</strain>
    </source>
</reference>
<protein>
    <submittedName>
        <fullName evidence="1">Uncharacterized protein</fullName>
    </submittedName>
</protein>
<proteinExistence type="predicted"/>
<name>A0A8S5PXQ7_9CAUD</name>
<accession>A0A8S5PXQ7</accession>
<sequence>MKSTKGHYDVINSGKIMVYNAGDVETDWELYVPISQSGCSLT</sequence>
<evidence type="ECO:0000313" key="1">
    <source>
        <dbReference type="EMBL" id="DAE11666.1"/>
    </source>
</evidence>
<organism evidence="1">
    <name type="scientific">Siphoviridae sp. ct2vX3</name>
    <dbReference type="NCBI Taxonomy" id="2825318"/>
    <lineage>
        <taxon>Viruses</taxon>
        <taxon>Duplodnaviria</taxon>
        <taxon>Heunggongvirae</taxon>
        <taxon>Uroviricota</taxon>
        <taxon>Caudoviricetes</taxon>
    </lineage>
</organism>